<sequence>MTIAVTGIGITTSIGQGREEFTQSLFAGMHKFSVLKREGRQLPDDLEHDFAPFIGAEISELRYPDDLSSKQLRTLSWSGRVAAVTAREAWQNANLDSVDGHRVGLILSGSNFQQREQAVMHRQLHGNETFTRPAYGISFMDTDVAGFCCEYLGVHGFSCSTGGASASGQFALINAINFLESGSLDACIVLGMLTDLSHWELQALRSAGALGSERFAKQPEYSARPFDKDRDGFIFGECCGALVIEKAAHASARQAKSLALITGWGTFIDGNRNPNPSLEGEKSAIRLALRQAGITASDIDYVNPHGTGSLLGDAIELEALAQSYLLHARINTTKSLLGHGLAAAGLVEVIVTIEQMIAGRLHPSRNLQKPLNDRFFWVKSQPEICKIKCALNLSLGFGGMNSAICITQ</sequence>
<gene>
    <name evidence="6" type="ORF">M8T91_14915</name>
</gene>
<dbReference type="Pfam" id="PF02801">
    <property type="entry name" value="Ketoacyl-synt_C"/>
    <property type="match status" value="1"/>
</dbReference>
<evidence type="ECO:0000256" key="2">
    <source>
        <dbReference type="ARBA" id="ARBA00008467"/>
    </source>
</evidence>
<feature type="domain" description="Ketosynthase family 3 (KS3)" evidence="5">
    <location>
        <begin position="1"/>
        <end position="408"/>
    </location>
</feature>
<evidence type="ECO:0000313" key="7">
    <source>
        <dbReference type="Proteomes" id="UP001321520"/>
    </source>
</evidence>
<comment type="similarity">
    <text evidence="2 4">Belongs to the thiolase-like superfamily. Beta-ketoacyl-ACP synthases family.</text>
</comment>
<evidence type="ECO:0000256" key="4">
    <source>
        <dbReference type="RuleBase" id="RU003694"/>
    </source>
</evidence>
<dbReference type="Pfam" id="PF00109">
    <property type="entry name" value="ketoacyl-synt"/>
    <property type="match status" value="1"/>
</dbReference>
<dbReference type="PANTHER" id="PTHR11712:SF336">
    <property type="entry name" value="3-OXOACYL-[ACYL-CARRIER-PROTEIN] SYNTHASE, MITOCHONDRIAL"/>
    <property type="match status" value="1"/>
</dbReference>
<proteinExistence type="inferred from homology"/>
<dbReference type="CDD" id="cd00834">
    <property type="entry name" value="KAS_I_II"/>
    <property type="match status" value="1"/>
</dbReference>
<dbReference type="InterPro" id="IPR000794">
    <property type="entry name" value="Beta-ketoacyl_synthase"/>
</dbReference>
<dbReference type="PANTHER" id="PTHR11712">
    <property type="entry name" value="POLYKETIDE SYNTHASE-RELATED"/>
    <property type="match status" value="1"/>
</dbReference>
<dbReference type="PROSITE" id="PS52004">
    <property type="entry name" value="KS3_2"/>
    <property type="match status" value="1"/>
</dbReference>
<dbReference type="NCBIfam" id="NF005490">
    <property type="entry name" value="PRK07103.1"/>
    <property type="match status" value="1"/>
</dbReference>
<keyword evidence="3 4" id="KW-0808">Transferase</keyword>
<dbReference type="RefSeq" id="WP_301414961.1">
    <property type="nucleotide sequence ID" value="NZ_CP098023.1"/>
</dbReference>
<dbReference type="InterPro" id="IPR016039">
    <property type="entry name" value="Thiolase-like"/>
</dbReference>
<name>A0ABY9EAQ7_9GAMM</name>
<dbReference type="EMBL" id="CP098023">
    <property type="protein sequence ID" value="WKD49173.1"/>
    <property type="molecule type" value="Genomic_DNA"/>
</dbReference>
<dbReference type="InterPro" id="IPR014031">
    <property type="entry name" value="Ketoacyl_synth_C"/>
</dbReference>
<dbReference type="InterPro" id="IPR014030">
    <property type="entry name" value="Ketoacyl_synth_N"/>
</dbReference>
<protein>
    <recommendedName>
        <fullName evidence="5">Ketosynthase family 3 (KS3) domain-containing protein</fullName>
    </recommendedName>
</protein>
<dbReference type="Proteomes" id="UP001321520">
    <property type="component" value="Chromosome"/>
</dbReference>
<dbReference type="SMART" id="SM00825">
    <property type="entry name" value="PKS_KS"/>
    <property type="match status" value="1"/>
</dbReference>
<evidence type="ECO:0000256" key="3">
    <source>
        <dbReference type="ARBA" id="ARBA00022679"/>
    </source>
</evidence>
<evidence type="ECO:0000256" key="1">
    <source>
        <dbReference type="ARBA" id="ARBA00005194"/>
    </source>
</evidence>
<dbReference type="InterPro" id="IPR020841">
    <property type="entry name" value="PKS_Beta-ketoAc_synthase_dom"/>
</dbReference>
<organism evidence="6 7">
    <name type="scientific">Microbulbifer spongiae</name>
    <dbReference type="NCBI Taxonomy" id="2944933"/>
    <lineage>
        <taxon>Bacteria</taxon>
        <taxon>Pseudomonadati</taxon>
        <taxon>Pseudomonadota</taxon>
        <taxon>Gammaproteobacteria</taxon>
        <taxon>Cellvibrionales</taxon>
        <taxon>Microbulbiferaceae</taxon>
        <taxon>Microbulbifer</taxon>
    </lineage>
</organism>
<dbReference type="Gene3D" id="3.40.47.10">
    <property type="match status" value="1"/>
</dbReference>
<comment type="pathway">
    <text evidence="1">Lipid metabolism; fatty acid biosynthesis.</text>
</comment>
<reference evidence="6 7" key="1">
    <citation type="submission" date="2022-05" db="EMBL/GenBank/DDBJ databases">
        <title>Microbulbifer sp. nov., isolated from sponge.</title>
        <authorList>
            <person name="Gao L."/>
        </authorList>
    </citation>
    <scope>NUCLEOTIDE SEQUENCE [LARGE SCALE GENOMIC DNA]</scope>
    <source>
        <strain evidence="6 7">MI-G</strain>
    </source>
</reference>
<dbReference type="SUPFAM" id="SSF53901">
    <property type="entry name" value="Thiolase-like"/>
    <property type="match status" value="2"/>
</dbReference>
<accession>A0ABY9EAQ7</accession>
<evidence type="ECO:0000313" key="6">
    <source>
        <dbReference type="EMBL" id="WKD49173.1"/>
    </source>
</evidence>
<keyword evidence="7" id="KW-1185">Reference proteome</keyword>
<evidence type="ECO:0000259" key="5">
    <source>
        <dbReference type="PROSITE" id="PS52004"/>
    </source>
</evidence>